<feature type="transmembrane region" description="Helical" evidence="1">
    <location>
        <begin position="20"/>
        <end position="38"/>
    </location>
</feature>
<keyword evidence="1" id="KW-0472">Membrane</keyword>
<reference evidence="2 3" key="2">
    <citation type="submission" date="2019-01" db="EMBL/GenBank/DDBJ databases">
        <title>Comparative genomic analysis of Brevibacterium aurantiacum sheds light on its evolution and its adaptation to smear-ripened cheeses.</title>
        <authorList>
            <person name="Moineau S."/>
        </authorList>
    </citation>
    <scope>NUCLEOTIDE SEQUENCE [LARGE SCALE GENOMIC DNA]</scope>
    <source>
        <strain evidence="2 3">SMQ-1417</strain>
    </source>
</reference>
<reference evidence="2 3" key="1">
    <citation type="submission" date="2017-12" db="EMBL/GenBank/DDBJ databases">
        <authorList>
            <person name="Levesque S."/>
        </authorList>
    </citation>
    <scope>NUCLEOTIDE SEQUENCE [LARGE SCALE GENOMIC DNA]</scope>
    <source>
        <strain evidence="2 3">SMQ-1417</strain>
    </source>
</reference>
<dbReference type="RefSeq" id="WP_009882812.1">
    <property type="nucleotide sequence ID" value="NZ_AAGP01000010.1"/>
</dbReference>
<proteinExistence type="predicted"/>
<accession>A0A3T0DJD8</accession>
<organism evidence="2 3">
    <name type="scientific">Brevibacterium aurantiacum</name>
    <dbReference type="NCBI Taxonomy" id="273384"/>
    <lineage>
        <taxon>Bacteria</taxon>
        <taxon>Bacillati</taxon>
        <taxon>Actinomycetota</taxon>
        <taxon>Actinomycetes</taxon>
        <taxon>Micrococcales</taxon>
        <taxon>Brevibacteriaceae</taxon>
        <taxon>Brevibacterium</taxon>
    </lineage>
</organism>
<dbReference type="AlphaFoldDB" id="A0A3T0DJD8"/>
<evidence type="ECO:0000256" key="1">
    <source>
        <dbReference type="SAM" id="Phobius"/>
    </source>
</evidence>
<keyword evidence="1" id="KW-0812">Transmembrane</keyword>
<protein>
    <submittedName>
        <fullName evidence="2">Uncharacterized protein</fullName>
    </submittedName>
</protein>
<evidence type="ECO:0000313" key="3">
    <source>
        <dbReference type="Proteomes" id="UP000283000"/>
    </source>
</evidence>
<sequence length="80" mass="9300">MKDAIKELLKDRRSLKEAAIVAVLHLVVNFGMHLVGWGNGMFSWWQTLLAAPVIGFFYWLFLSGFRRFANEDVTPPKYRK</sequence>
<dbReference type="EMBL" id="CP025330">
    <property type="protein sequence ID" value="AZT95149.1"/>
    <property type="molecule type" value="Genomic_DNA"/>
</dbReference>
<name>A0A3T0DJD8_BREAU</name>
<evidence type="ECO:0000313" key="2">
    <source>
        <dbReference type="EMBL" id="AZT95149.1"/>
    </source>
</evidence>
<dbReference type="Proteomes" id="UP000283000">
    <property type="component" value="Chromosome"/>
</dbReference>
<gene>
    <name evidence="2" type="ORF">CXR23_20010</name>
</gene>
<keyword evidence="1" id="KW-1133">Transmembrane helix</keyword>
<feature type="transmembrane region" description="Helical" evidence="1">
    <location>
        <begin position="44"/>
        <end position="62"/>
    </location>
</feature>